<dbReference type="Proteomes" id="UP000281393">
    <property type="component" value="Chromosome"/>
</dbReference>
<accession>A0A447JCU3</accession>
<evidence type="ECO:0000313" key="6">
    <source>
        <dbReference type="Proteomes" id="UP000281393"/>
    </source>
</evidence>
<keyword evidence="2 3" id="KW-0238">DNA-binding</keyword>
<protein>
    <submittedName>
        <fullName evidence="5">Site-specific integrase/recombinase</fullName>
    </submittedName>
</protein>
<feature type="domain" description="Core-binding (CB)" evidence="4">
    <location>
        <begin position="2"/>
        <end position="89"/>
    </location>
</feature>
<evidence type="ECO:0000256" key="3">
    <source>
        <dbReference type="PROSITE-ProRule" id="PRU01248"/>
    </source>
</evidence>
<reference evidence="5 6" key="1">
    <citation type="submission" date="2018-12" db="EMBL/GenBank/DDBJ databases">
        <authorList>
            <consortium name="Pathogen Informatics"/>
        </authorList>
    </citation>
    <scope>NUCLEOTIDE SEQUENCE [LARGE SCALE GENOMIC DNA]</scope>
    <source>
        <strain evidence="5 6">NCTC7102</strain>
    </source>
</reference>
<dbReference type="Pfam" id="PF02899">
    <property type="entry name" value="Phage_int_SAM_1"/>
    <property type="match status" value="1"/>
</dbReference>
<evidence type="ECO:0000256" key="1">
    <source>
        <dbReference type="ARBA" id="ARBA00022908"/>
    </source>
</evidence>
<dbReference type="SUPFAM" id="SSF47823">
    <property type="entry name" value="lambda integrase-like, N-terminal domain"/>
    <property type="match status" value="1"/>
</dbReference>
<dbReference type="GO" id="GO:0015074">
    <property type="term" value="P:DNA integration"/>
    <property type="evidence" value="ECO:0007669"/>
    <property type="project" value="UniProtKB-KW"/>
</dbReference>
<evidence type="ECO:0000259" key="4">
    <source>
        <dbReference type="PROSITE" id="PS51900"/>
    </source>
</evidence>
<dbReference type="InterPro" id="IPR044068">
    <property type="entry name" value="CB"/>
</dbReference>
<organism evidence="5 6">
    <name type="scientific">Salmonella enterica subsp. enterica serovar Daytona</name>
    <dbReference type="NCBI Taxonomy" id="1962639"/>
    <lineage>
        <taxon>Bacteria</taxon>
        <taxon>Pseudomonadati</taxon>
        <taxon>Pseudomonadota</taxon>
        <taxon>Gammaproteobacteria</taxon>
        <taxon>Enterobacterales</taxon>
        <taxon>Enterobacteriaceae</taxon>
        <taxon>Salmonella</taxon>
    </lineage>
</organism>
<proteinExistence type="predicted"/>
<sequence length="89" mass="10599">MEQDLARIEQFLDALWLERNLAENTLSAYRRDLSMVVAWLPSSREKRLRRRRLMIYKRCWLNGWRADTKRPASARPVKRYAALLPASVP</sequence>
<name>A0A447JCU3_SALET</name>
<gene>
    <name evidence="5" type="primary">xerD_1</name>
    <name evidence="5" type="ORF">NCTC7102_01128</name>
</gene>
<evidence type="ECO:0000313" key="5">
    <source>
        <dbReference type="EMBL" id="VDY38502.1"/>
    </source>
</evidence>
<dbReference type="AlphaFoldDB" id="A0A447JCU3"/>
<dbReference type="GO" id="GO:0003677">
    <property type="term" value="F:DNA binding"/>
    <property type="evidence" value="ECO:0007669"/>
    <property type="project" value="UniProtKB-UniRule"/>
</dbReference>
<keyword evidence="1" id="KW-0229">DNA integration</keyword>
<dbReference type="InterPro" id="IPR010998">
    <property type="entry name" value="Integrase_recombinase_N"/>
</dbReference>
<dbReference type="EMBL" id="LR133909">
    <property type="protein sequence ID" value="VDY38502.1"/>
    <property type="molecule type" value="Genomic_DNA"/>
</dbReference>
<dbReference type="Gene3D" id="1.10.150.130">
    <property type="match status" value="1"/>
</dbReference>
<evidence type="ECO:0000256" key="2">
    <source>
        <dbReference type="ARBA" id="ARBA00023125"/>
    </source>
</evidence>
<dbReference type="InterPro" id="IPR004107">
    <property type="entry name" value="Integrase_SAM-like_N"/>
</dbReference>
<dbReference type="PROSITE" id="PS51900">
    <property type="entry name" value="CB"/>
    <property type="match status" value="1"/>
</dbReference>